<evidence type="ECO:0000256" key="3">
    <source>
        <dbReference type="ARBA" id="ARBA00022598"/>
    </source>
</evidence>
<dbReference type="Gene3D" id="3.40.50.800">
    <property type="entry name" value="Anticodon-binding domain"/>
    <property type="match status" value="1"/>
</dbReference>
<reference evidence="11" key="1">
    <citation type="submission" date="2018-06" db="EMBL/GenBank/DDBJ databases">
        <authorList>
            <person name="Zhirakovskaya E."/>
        </authorList>
    </citation>
    <scope>NUCLEOTIDE SEQUENCE</scope>
</reference>
<dbReference type="EC" id="6.1.1.21" evidence="2"/>
<dbReference type="InterPro" id="IPR045864">
    <property type="entry name" value="aa-tRNA-synth_II/BPL/LPL"/>
</dbReference>
<dbReference type="InterPro" id="IPR004154">
    <property type="entry name" value="Anticodon-bd"/>
</dbReference>
<accession>A0A3B1C9R1</accession>
<organism evidence="11">
    <name type="scientific">hydrothermal vent metagenome</name>
    <dbReference type="NCBI Taxonomy" id="652676"/>
    <lineage>
        <taxon>unclassified sequences</taxon>
        <taxon>metagenomes</taxon>
        <taxon>ecological metagenomes</taxon>
    </lineage>
</organism>
<dbReference type="GO" id="GO:0005524">
    <property type="term" value="F:ATP binding"/>
    <property type="evidence" value="ECO:0007669"/>
    <property type="project" value="UniProtKB-KW"/>
</dbReference>
<dbReference type="SUPFAM" id="SSF55681">
    <property type="entry name" value="Class II aaRS and biotin synthetases"/>
    <property type="match status" value="1"/>
</dbReference>
<sequence>MKNKNAIQSVKGVKDILPETAPQWRRVEDSAMEIFDLYNFQEIRVPIFEKTDVFKRSIGETSDIVEKEMYTFTDRGGESLTLRPEGTAPVVRAYIEHKLYNPPGVKKLFYMGPMFRAERPQAGRFRQFHQIGAEVFGSDDPAVDAEMIIMVMDLFIELNIKSLKIKLNSLGCPNCRPSYREALYNFLKERIGSLCDLCNARIEKNPLRALDCKSPGCQAVAAEAPTIDKYWCDDCRAHLDSVRKPLLDLELPVVMDLKLARGLDYYTRTAFEVVSEKLGAQNSVAGGGRYDSLVEQFGGPPTPAMGFALGVERLISLFGESEVNEIEDDAPDIYIVTMNHEAQMKAFELSHRLRSYGYKVERGFGGGSIKSQMRKADRSQSRFTLIIGEDELAKDAATLRDMVSGEQKEAPFNELIDILDEDFGSV</sequence>
<dbReference type="InterPro" id="IPR041715">
    <property type="entry name" value="HisRS-like_core"/>
</dbReference>
<evidence type="ECO:0000259" key="10">
    <source>
        <dbReference type="PROSITE" id="PS50862"/>
    </source>
</evidence>
<evidence type="ECO:0000256" key="8">
    <source>
        <dbReference type="ARBA" id="ARBA00030619"/>
    </source>
</evidence>
<dbReference type="PANTHER" id="PTHR43707:SF1">
    <property type="entry name" value="HISTIDINE--TRNA LIGASE, MITOCHONDRIAL-RELATED"/>
    <property type="match status" value="1"/>
</dbReference>
<dbReference type="CDD" id="cd00859">
    <property type="entry name" value="HisRS_anticodon"/>
    <property type="match status" value="1"/>
</dbReference>
<dbReference type="InterPro" id="IPR006195">
    <property type="entry name" value="aa-tRNA-synth_II"/>
</dbReference>
<dbReference type="Pfam" id="PF13393">
    <property type="entry name" value="tRNA-synt_His"/>
    <property type="match status" value="1"/>
</dbReference>
<dbReference type="HAMAP" id="MF_00127">
    <property type="entry name" value="His_tRNA_synth"/>
    <property type="match status" value="1"/>
</dbReference>
<keyword evidence="5" id="KW-0067">ATP-binding</keyword>
<dbReference type="GO" id="GO:0004821">
    <property type="term" value="F:histidine-tRNA ligase activity"/>
    <property type="evidence" value="ECO:0007669"/>
    <property type="project" value="UniProtKB-EC"/>
</dbReference>
<evidence type="ECO:0000256" key="7">
    <source>
        <dbReference type="ARBA" id="ARBA00023146"/>
    </source>
</evidence>
<evidence type="ECO:0000256" key="6">
    <source>
        <dbReference type="ARBA" id="ARBA00022917"/>
    </source>
</evidence>
<dbReference type="PIRSF" id="PIRSF001549">
    <property type="entry name" value="His-tRNA_synth"/>
    <property type="match status" value="1"/>
</dbReference>
<evidence type="ECO:0000313" key="11">
    <source>
        <dbReference type="EMBL" id="VAX21403.1"/>
    </source>
</evidence>
<keyword evidence="7 11" id="KW-0030">Aminoacyl-tRNA synthetase</keyword>
<keyword evidence="6" id="KW-0648">Protein biosynthesis</keyword>
<dbReference type="InterPro" id="IPR015807">
    <property type="entry name" value="His-tRNA-ligase"/>
</dbReference>
<comment type="catalytic activity">
    <reaction evidence="9">
        <text>tRNA(His) + L-histidine + ATP = L-histidyl-tRNA(His) + AMP + diphosphate + H(+)</text>
        <dbReference type="Rhea" id="RHEA:17313"/>
        <dbReference type="Rhea" id="RHEA-COMP:9665"/>
        <dbReference type="Rhea" id="RHEA-COMP:9689"/>
        <dbReference type="ChEBI" id="CHEBI:15378"/>
        <dbReference type="ChEBI" id="CHEBI:30616"/>
        <dbReference type="ChEBI" id="CHEBI:33019"/>
        <dbReference type="ChEBI" id="CHEBI:57595"/>
        <dbReference type="ChEBI" id="CHEBI:78442"/>
        <dbReference type="ChEBI" id="CHEBI:78527"/>
        <dbReference type="ChEBI" id="CHEBI:456215"/>
        <dbReference type="EC" id="6.1.1.21"/>
    </reaction>
</comment>
<feature type="domain" description="Aminoacyl-transfer RNA synthetases class-II family profile" evidence="10">
    <location>
        <begin position="1"/>
        <end position="331"/>
    </location>
</feature>
<protein>
    <recommendedName>
        <fullName evidence="2">histidine--tRNA ligase</fullName>
        <ecNumber evidence="2">6.1.1.21</ecNumber>
    </recommendedName>
    <alternativeName>
        <fullName evidence="8">Histidyl-tRNA synthetase</fullName>
    </alternativeName>
</protein>
<evidence type="ECO:0000256" key="4">
    <source>
        <dbReference type="ARBA" id="ARBA00022741"/>
    </source>
</evidence>
<keyword evidence="4" id="KW-0547">Nucleotide-binding</keyword>
<dbReference type="InterPro" id="IPR036621">
    <property type="entry name" value="Anticodon-bd_dom_sf"/>
</dbReference>
<dbReference type="Gene3D" id="3.30.930.10">
    <property type="entry name" value="Bira Bifunctional Protein, Domain 2"/>
    <property type="match status" value="1"/>
</dbReference>
<keyword evidence="3 11" id="KW-0436">Ligase</keyword>
<dbReference type="CDD" id="cd00773">
    <property type="entry name" value="HisRS-like_core"/>
    <property type="match status" value="1"/>
</dbReference>
<dbReference type="AlphaFoldDB" id="A0A3B1C9R1"/>
<dbReference type="EMBL" id="UOGA01000200">
    <property type="protein sequence ID" value="VAX21403.1"/>
    <property type="molecule type" value="Genomic_DNA"/>
</dbReference>
<evidence type="ECO:0000256" key="5">
    <source>
        <dbReference type="ARBA" id="ARBA00022840"/>
    </source>
</evidence>
<gene>
    <name evidence="11" type="ORF">MNBD_NITROSPINAE04-1870</name>
</gene>
<evidence type="ECO:0000256" key="1">
    <source>
        <dbReference type="ARBA" id="ARBA00008226"/>
    </source>
</evidence>
<dbReference type="InterPro" id="IPR033656">
    <property type="entry name" value="HisRS_anticodon"/>
</dbReference>
<dbReference type="PANTHER" id="PTHR43707">
    <property type="entry name" value="HISTIDYL-TRNA SYNTHETASE"/>
    <property type="match status" value="1"/>
</dbReference>
<dbReference type="NCBIfam" id="TIGR00442">
    <property type="entry name" value="hisS"/>
    <property type="match status" value="1"/>
</dbReference>
<dbReference type="GO" id="GO:0005737">
    <property type="term" value="C:cytoplasm"/>
    <property type="evidence" value="ECO:0007669"/>
    <property type="project" value="InterPro"/>
</dbReference>
<comment type="similarity">
    <text evidence="1">Belongs to the class-II aminoacyl-tRNA synthetase family.</text>
</comment>
<dbReference type="GO" id="GO:0006427">
    <property type="term" value="P:histidyl-tRNA aminoacylation"/>
    <property type="evidence" value="ECO:0007669"/>
    <property type="project" value="InterPro"/>
</dbReference>
<evidence type="ECO:0000256" key="9">
    <source>
        <dbReference type="ARBA" id="ARBA00047639"/>
    </source>
</evidence>
<evidence type="ECO:0000256" key="2">
    <source>
        <dbReference type="ARBA" id="ARBA00012815"/>
    </source>
</evidence>
<dbReference type="PROSITE" id="PS50862">
    <property type="entry name" value="AA_TRNA_LIGASE_II"/>
    <property type="match status" value="1"/>
</dbReference>
<name>A0A3B1C9R1_9ZZZZ</name>
<dbReference type="InterPro" id="IPR004516">
    <property type="entry name" value="HisRS/HisZ"/>
</dbReference>
<dbReference type="SUPFAM" id="SSF52954">
    <property type="entry name" value="Class II aaRS ABD-related"/>
    <property type="match status" value="1"/>
</dbReference>
<proteinExistence type="inferred from homology"/>
<dbReference type="Pfam" id="PF03129">
    <property type="entry name" value="HGTP_anticodon"/>
    <property type="match status" value="1"/>
</dbReference>